<accession>A0A0J1GJV8</accession>
<evidence type="ECO:0000313" key="2">
    <source>
        <dbReference type="EMBL" id="KLU99885.1"/>
    </source>
</evidence>
<protein>
    <submittedName>
        <fullName evidence="2">Uncharacterized protein</fullName>
    </submittedName>
</protein>
<organism evidence="2 3">
    <name type="scientific">Photobacterium aphoticum</name>
    <dbReference type="NCBI Taxonomy" id="754436"/>
    <lineage>
        <taxon>Bacteria</taxon>
        <taxon>Pseudomonadati</taxon>
        <taxon>Pseudomonadota</taxon>
        <taxon>Gammaproteobacteria</taxon>
        <taxon>Vibrionales</taxon>
        <taxon>Vibrionaceae</taxon>
        <taxon>Photobacterium</taxon>
    </lineage>
</organism>
<gene>
    <name evidence="2" type="ORF">ABT58_15590</name>
</gene>
<feature type="chain" id="PRO_5005251851" evidence="1">
    <location>
        <begin position="25"/>
        <end position="177"/>
    </location>
</feature>
<comment type="caution">
    <text evidence="2">The sequence shown here is derived from an EMBL/GenBank/DDBJ whole genome shotgun (WGS) entry which is preliminary data.</text>
</comment>
<evidence type="ECO:0000256" key="1">
    <source>
        <dbReference type="SAM" id="SignalP"/>
    </source>
</evidence>
<dbReference type="PATRIC" id="fig|754436.4.peg.3302"/>
<name>A0A0J1GJV8_9GAMM</name>
<reference evidence="2 3" key="1">
    <citation type="submission" date="2015-05" db="EMBL/GenBank/DDBJ databases">
        <title>Photobacterium galathea sp. nov.</title>
        <authorList>
            <person name="Machado H."/>
            <person name="Gram L."/>
        </authorList>
    </citation>
    <scope>NUCLEOTIDE SEQUENCE [LARGE SCALE GENOMIC DNA]</scope>
    <source>
        <strain evidence="2 3">DSM 25995</strain>
    </source>
</reference>
<dbReference type="AlphaFoldDB" id="A0A0J1GJV8"/>
<evidence type="ECO:0000313" key="3">
    <source>
        <dbReference type="Proteomes" id="UP000036426"/>
    </source>
</evidence>
<sequence>MLYKKPLMSVFSLTLLTSSAISSADTINAKAIVGIQHGKILSEFTAQLSSTTVPSQVIFAKEVKVTDPKITVSNPWQLAYPCDEKNSDGSAIIVITENTHVLRSCTALNSYDGYEMSIEKHPSTVLPQGSARRNLPDAITLNRDVLVIPSEAGVDSYIVWDGETYIFVMPEEPEYLN</sequence>
<feature type="signal peptide" evidence="1">
    <location>
        <begin position="1"/>
        <end position="24"/>
    </location>
</feature>
<proteinExistence type="predicted"/>
<keyword evidence="3" id="KW-1185">Reference proteome</keyword>
<keyword evidence="1" id="KW-0732">Signal</keyword>
<dbReference type="EMBL" id="LDOV01000027">
    <property type="protein sequence ID" value="KLU99885.1"/>
    <property type="molecule type" value="Genomic_DNA"/>
</dbReference>
<dbReference type="Proteomes" id="UP000036426">
    <property type="component" value="Unassembled WGS sequence"/>
</dbReference>